<gene>
    <name evidence="3" type="ORF">A3B21_04025</name>
</gene>
<accession>A0A1F7UTC7</accession>
<dbReference type="CDD" id="cd02440">
    <property type="entry name" value="AdoMet_MTases"/>
    <property type="match status" value="1"/>
</dbReference>
<dbReference type="InterPro" id="IPR000241">
    <property type="entry name" value="RlmKL-like_Mtase"/>
</dbReference>
<evidence type="ECO:0000259" key="2">
    <source>
        <dbReference type="Pfam" id="PF01170"/>
    </source>
</evidence>
<dbReference type="EMBL" id="MGEJ01000005">
    <property type="protein sequence ID" value="OGL81509.1"/>
    <property type="molecule type" value="Genomic_DNA"/>
</dbReference>
<sequence>MKHFFILGRNPELSLAELHAVLPSGWKPVAVSHEVLMAECAEFDVQEIMKRLGGTVKMGKIISHNPSQPPSPRFAGEAGLISDATVRSPTETSDLRGGKPLEPPLRVRGGGGSYEDVLAALSALHLHDRKIFFGLSAYALDEKTRLPNVRQLRELGIEVKRALQESGHKVRLVTSREVALSSVIVKKEKLLTQGAEIVLFYGTPNTNQSSTSYILRTNFIGRTLAVQEFEEASIRDFGRPARSMRVGMLPIQLAKILINLARAPRTATLLDPFCGLGTILTEATLMGYKNLIGSDIDPHMIDATRRNLEWLRQFPPLKVRPASPAKRGEGGEEGLRDAHNLPQPSLTLREGAVEELSKHLTPRSVDAIITEPYMGPTRGIRNYELGIMNELTKLYVSAFYEFAKILKSGGKVVFIFPAFNNAGQITKTSAQVLPQIKKLGFTPTPLLLQNISTSYLLPTTYSITYSRPDQRVLREIFVFTFQS</sequence>
<protein>
    <recommendedName>
        <fullName evidence="2">Ribosomal RNA large subunit methyltransferase K/L-like methyltransferase domain-containing protein</fullName>
    </recommendedName>
</protein>
<organism evidence="3 4">
    <name type="scientific">Candidatus Uhrbacteria bacterium RIFCSPLOWO2_01_FULL_47_24</name>
    <dbReference type="NCBI Taxonomy" id="1802401"/>
    <lineage>
        <taxon>Bacteria</taxon>
        <taxon>Candidatus Uhriibacteriota</taxon>
    </lineage>
</organism>
<feature type="region of interest" description="Disordered" evidence="1">
    <location>
        <begin position="320"/>
        <end position="342"/>
    </location>
</feature>
<evidence type="ECO:0000313" key="4">
    <source>
        <dbReference type="Proteomes" id="UP000176897"/>
    </source>
</evidence>
<evidence type="ECO:0000256" key="1">
    <source>
        <dbReference type="SAM" id="MobiDB-lite"/>
    </source>
</evidence>
<dbReference type="Pfam" id="PF01170">
    <property type="entry name" value="UPF0020"/>
    <property type="match status" value="1"/>
</dbReference>
<dbReference type="PANTHER" id="PTHR14911:SF13">
    <property type="entry name" value="TRNA (GUANINE(6)-N2)-METHYLTRANSFERASE THUMP3"/>
    <property type="match status" value="1"/>
</dbReference>
<dbReference type="GO" id="GO:0016423">
    <property type="term" value="F:tRNA (guanine) methyltransferase activity"/>
    <property type="evidence" value="ECO:0007669"/>
    <property type="project" value="TreeGrafter"/>
</dbReference>
<name>A0A1F7UTC7_9BACT</name>
<dbReference type="STRING" id="1802401.A3B21_04025"/>
<dbReference type="InterPro" id="IPR029063">
    <property type="entry name" value="SAM-dependent_MTases_sf"/>
</dbReference>
<dbReference type="Gene3D" id="3.40.50.150">
    <property type="entry name" value="Vaccinia Virus protein VP39"/>
    <property type="match status" value="1"/>
</dbReference>
<proteinExistence type="predicted"/>
<dbReference type="GO" id="GO:0030488">
    <property type="term" value="P:tRNA methylation"/>
    <property type="evidence" value="ECO:0007669"/>
    <property type="project" value="TreeGrafter"/>
</dbReference>
<dbReference type="Proteomes" id="UP000176897">
    <property type="component" value="Unassembled WGS sequence"/>
</dbReference>
<comment type="caution">
    <text evidence="3">The sequence shown here is derived from an EMBL/GenBank/DDBJ whole genome shotgun (WGS) entry which is preliminary data.</text>
</comment>
<evidence type="ECO:0000313" key="3">
    <source>
        <dbReference type="EMBL" id="OGL81509.1"/>
    </source>
</evidence>
<dbReference type="PANTHER" id="PTHR14911">
    <property type="entry name" value="THUMP DOMAIN-CONTAINING"/>
    <property type="match status" value="1"/>
</dbReference>
<feature type="compositionally biased region" description="Basic and acidic residues" evidence="1">
    <location>
        <begin position="326"/>
        <end position="339"/>
    </location>
</feature>
<feature type="domain" description="Ribosomal RNA large subunit methyltransferase K/L-like methyltransferase" evidence="2">
    <location>
        <begin position="248"/>
        <end position="309"/>
    </location>
</feature>
<dbReference type="AlphaFoldDB" id="A0A1F7UTC7"/>
<dbReference type="SUPFAM" id="SSF53335">
    <property type="entry name" value="S-adenosyl-L-methionine-dependent methyltransferases"/>
    <property type="match status" value="1"/>
</dbReference>
<reference evidence="3 4" key="1">
    <citation type="journal article" date="2016" name="Nat. Commun.">
        <title>Thousands of microbial genomes shed light on interconnected biogeochemical processes in an aquifer system.</title>
        <authorList>
            <person name="Anantharaman K."/>
            <person name="Brown C.T."/>
            <person name="Hug L.A."/>
            <person name="Sharon I."/>
            <person name="Castelle C.J."/>
            <person name="Probst A.J."/>
            <person name="Thomas B.C."/>
            <person name="Singh A."/>
            <person name="Wilkins M.J."/>
            <person name="Karaoz U."/>
            <person name="Brodie E.L."/>
            <person name="Williams K.H."/>
            <person name="Hubbard S.S."/>
            <person name="Banfield J.F."/>
        </authorList>
    </citation>
    <scope>NUCLEOTIDE SEQUENCE [LARGE SCALE GENOMIC DNA]</scope>
</reference>